<dbReference type="RefSeq" id="WP_099613158.1">
    <property type="nucleotide sequence ID" value="NZ_KZ319367.1"/>
</dbReference>
<dbReference type="InterPro" id="IPR027385">
    <property type="entry name" value="Beta-barrel_OMP"/>
</dbReference>
<dbReference type="Pfam" id="PF13505">
    <property type="entry name" value="OMP_b-brl"/>
    <property type="match status" value="1"/>
</dbReference>
<dbReference type="Proteomes" id="UP000231409">
    <property type="component" value="Unassembled WGS sequence"/>
</dbReference>
<name>A0A2G1UQX4_9GAMM</name>
<dbReference type="InterPro" id="IPR011250">
    <property type="entry name" value="OMP/PagP_B-barrel"/>
</dbReference>
<sequence length="180" mass="18700">MNKYVPVFLGAAALGAMATPVMAQDIYKSGGAGLYGGVNYTFVNIDDDVVDADLGTLSGKVGAMVTPFFGVEARAGFGVDDDTISGVEVSADNFFGGYATLNMVNESPMTPYVILGFTRFELEASGPGGSVSDDDSDVSYGIGLNVDVAPQVAGNVEYMRYYDKDGVTVDGLGLGVTFSF</sequence>
<organism evidence="4 5">
    <name type="scientific">Marinobacter profundi</name>
    <dbReference type="NCBI Taxonomy" id="2666256"/>
    <lineage>
        <taxon>Bacteria</taxon>
        <taxon>Pseudomonadati</taxon>
        <taxon>Pseudomonadota</taxon>
        <taxon>Gammaproteobacteria</taxon>
        <taxon>Pseudomonadales</taxon>
        <taxon>Marinobacteraceae</taxon>
        <taxon>Marinobacter</taxon>
    </lineage>
</organism>
<accession>A0A2G1UQX4</accession>
<dbReference type="AlphaFoldDB" id="A0A2G1UQX4"/>
<comment type="caution">
    <text evidence="4">The sequence shown here is derived from an EMBL/GenBank/DDBJ whole genome shotgun (WGS) entry which is preliminary data.</text>
</comment>
<dbReference type="EMBL" id="NTFH01000003">
    <property type="protein sequence ID" value="PHQ16907.1"/>
    <property type="molecule type" value="Genomic_DNA"/>
</dbReference>
<feature type="domain" description="Outer membrane protein beta-barrel" evidence="3">
    <location>
        <begin position="11"/>
        <end position="180"/>
    </location>
</feature>
<keyword evidence="1 2" id="KW-0732">Signal</keyword>
<evidence type="ECO:0000256" key="2">
    <source>
        <dbReference type="SAM" id="SignalP"/>
    </source>
</evidence>
<dbReference type="Gene3D" id="2.40.160.20">
    <property type="match status" value="1"/>
</dbReference>
<keyword evidence="5" id="KW-1185">Reference proteome</keyword>
<dbReference type="SUPFAM" id="SSF56925">
    <property type="entry name" value="OMPA-like"/>
    <property type="match status" value="1"/>
</dbReference>
<feature type="chain" id="PRO_5013733471" description="Outer membrane protein beta-barrel domain-containing protein" evidence="2">
    <location>
        <begin position="24"/>
        <end position="180"/>
    </location>
</feature>
<evidence type="ECO:0000313" key="4">
    <source>
        <dbReference type="EMBL" id="PHQ16907.1"/>
    </source>
</evidence>
<proteinExistence type="predicted"/>
<feature type="signal peptide" evidence="2">
    <location>
        <begin position="1"/>
        <end position="23"/>
    </location>
</feature>
<evidence type="ECO:0000259" key="3">
    <source>
        <dbReference type="Pfam" id="PF13505"/>
    </source>
</evidence>
<protein>
    <recommendedName>
        <fullName evidence="3">Outer membrane protein beta-barrel domain-containing protein</fullName>
    </recommendedName>
</protein>
<evidence type="ECO:0000313" key="5">
    <source>
        <dbReference type="Proteomes" id="UP000231409"/>
    </source>
</evidence>
<evidence type="ECO:0000256" key="1">
    <source>
        <dbReference type="ARBA" id="ARBA00022729"/>
    </source>
</evidence>
<reference evidence="4 5" key="1">
    <citation type="submission" date="2017-09" db="EMBL/GenBank/DDBJ databases">
        <title>The draft genome sequences of Marinobacter sp. PWS21.</title>
        <authorList>
            <person name="Cao J."/>
        </authorList>
    </citation>
    <scope>NUCLEOTIDE SEQUENCE [LARGE SCALE GENOMIC DNA]</scope>
    <source>
        <strain evidence="4 5">PWS21</strain>
    </source>
</reference>
<gene>
    <name evidence="4" type="ORF">CLH61_02785</name>
</gene>